<evidence type="ECO:0000313" key="2">
    <source>
        <dbReference type="EMBL" id="SDZ91370.1"/>
    </source>
</evidence>
<dbReference type="Pfam" id="PF14064">
    <property type="entry name" value="HmuY"/>
    <property type="match status" value="1"/>
</dbReference>
<dbReference type="Proteomes" id="UP000183253">
    <property type="component" value="Unassembled WGS sequence"/>
</dbReference>
<keyword evidence="1" id="KW-0732">Signal</keyword>
<dbReference type="PROSITE" id="PS51257">
    <property type="entry name" value="PROKAR_LIPOPROTEIN"/>
    <property type="match status" value="1"/>
</dbReference>
<evidence type="ECO:0000313" key="3">
    <source>
        <dbReference type="Proteomes" id="UP000183253"/>
    </source>
</evidence>
<dbReference type="CDD" id="cd12105">
    <property type="entry name" value="HmuY"/>
    <property type="match status" value="1"/>
</dbReference>
<accession>A0A1H3WWN9</accession>
<protein>
    <submittedName>
        <fullName evidence="2">HmuY protein</fullName>
    </submittedName>
</protein>
<sequence length="133" mass="13986">MKHRLLLLALAGCAILAGCASDGSDDKGPAPEPAQVKTLSVEGLSDDQWVYISLETGRKIGTSPLGDAAQDAAWKARTDWDIALCGELIRTNGGTSGNGQGAVQRVQNKSFNALDQAPADGYTTDTDDIVIRR</sequence>
<feature type="chain" id="PRO_5010274494" evidence="1">
    <location>
        <begin position="21"/>
        <end position="133"/>
    </location>
</feature>
<feature type="signal peptide" evidence="1">
    <location>
        <begin position="1"/>
        <end position="20"/>
    </location>
</feature>
<reference evidence="2 3" key="1">
    <citation type="submission" date="2016-10" db="EMBL/GenBank/DDBJ databases">
        <authorList>
            <person name="de Groot N.N."/>
        </authorList>
    </citation>
    <scope>NUCLEOTIDE SEQUENCE [LARGE SCALE GENOMIC DNA]</scope>
    <source>
        <strain evidence="2 3">DSM 25383</strain>
    </source>
</reference>
<organism evidence="2 3">
    <name type="scientific">Alistipes timonensis JC136</name>
    <dbReference type="NCBI Taxonomy" id="1033731"/>
    <lineage>
        <taxon>Bacteria</taxon>
        <taxon>Pseudomonadati</taxon>
        <taxon>Bacteroidota</taxon>
        <taxon>Bacteroidia</taxon>
        <taxon>Bacteroidales</taxon>
        <taxon>Rikenellaceae</taxon>
        <taxon>Alistipes</taxon>
    </lineage>
</organism>
<keyword evidence="3" id="KW-1185">Reference proteome</keyword>
<proteinExistence type="predicted"/>
<name>A0A1H3WWN9_9BACT</name>
<dbReference type="EMBL" id="FNRI01000001">
    <property type="protein sequence ID" value="SDZ91370.1"/>
    <property type="molecule type" value="Genomic_DNA"/>
</dbReference>
<dbReference type="AlphaFoldDB" id="A0A1H3WWN9"/>
<evidence type="ECO:0000256" key="1">
    <source>
        <dbReference type="SAM" id="SignalP"/>
    </source>
</evidence>
<gene>
    <name evidence="2" type="ORF">SAMN05444145_10122</name>
</gene>
<dbReference type="STRING" id="1033731.SAMN05444145_10122"/>
<dbReference type="RefSeq" id="WP_227901055.1">
    <property type="nucleotide sequence ID" value="NZ_CAEG01000001.1"/>
</dbReference>
<dbReference type="InterPro" id="IPR025921">
    <property type="entry name" value="HmuY"/>
</dbReference>